<evidence type="ECO:0000256" key="6">
    <source>
        <dbReference type="ARBA" id="ARBA00022692"/>
    </source>
</evidence>
<dbReference type="GO" id="GO:0006508">
    <property type="term" value="P:proteolysis"/>
    <property type="evidence" value="ECO:0007669"/>
    <property type="project" value="UniProtKB-KW"/>
</dbReference>
<feature type="region of interest" description="Disordered" evidence="12">
    <location>
        <begin position="643"/>
        <end position="669"/>
    </location>
</feature>
<feature type="region of interest" description="Disordered" evidence="12">
    <location>
        <begin position="769"/>
        <end position="832"/>
    </location>
</feature>
<dbReference type="InterPro" id="IPR038765">
    <property type="entry name" value="Papain-like_cys_pep_sf"/>
</dbReference>
<evidence type="ECO:0000256" key="5">
    <source>
        <dbReference type="ARBA" id="ARBA00022670"/>
    </source>
</evidence>
<evidence type="ECO:0000256" key="2">
    <source>
        <dbReference type="ARBA" id="ARBA00004141"/>
    </source>
</evidence>
<dbReference type="PROSITE" id="PS50235">
    <property type="entry name" value="USP_3"/>
    <property type="match status" value="1"/>
</dbReference>
<dbReference type="Pfam" id="PF00443">
    <property type="entry name" value="UCH"/>
    <property type="match status" value="1"/>
</dbReference>
<dbReference type="Gene3D" id="3.30.70.260">
    <property type="match status" value="2"/>
</dbReference>
<keyword evidence="5" id="KW-0645">Protease</keyword>
<keyword evidence="7" id="KW-0833">Ubl conjugation pathway</keyword>
<evidence type="ECO:0000313" key="16">
    <source>
        <dbReference type="Proteomes" id="UP000000759"/>
    </source>
</evidence>
<organism evidence="15 16">
    <name type="scientific">Phaeodactylum tricornutum (strain CCAP 1055/1)</name>
    <dbReference type="NCBI Taxonomy" id="556484"/>
    <lineage>
        <taxon>Eukaryota</taxon>
        <taxon>Sar</taxon>
        <taxon>Stramenopiles</taxon>
        <taxon>Ochrophyta</taxon>
        <taxon>Bacillariophyta</taxon>
        <taxon>Bacillariophyceae</taxon>
        <taxon>Bacillariophycidae</taxon>
        <taxon>Naviculales</taxon>
        <taxon>Phaeodactylaceae</taxon>
        <taxon>Phaeodactylum</taxon>
    </lineage>
</organism>
<dbReference type="EC" id="3.4.19.12" evidence="4"/>
<evidence type="ECO:0000256" key="11">
    <source>
        <dbReference type="ARBA" id="ARBA00023136"/>
    </source>
</evidence>
<evidence type="ECO:0000256" key="7">
    <source>
        <dbReference type="ARBA" id="ARBA00022786"/>
    </source>
</evidence>
<dbReference type="KEGG" id="pti:PHATRDRAFT_42571"/>
<name>B7FNS9_PHATC</name>
<dbReference type="GO" id="GO:0016020">
    <property type="term" value="C:membrane"/>
    <property type="evidence" value="ECO:0007669"/>
    <property type="project" value="UniProtKB-SubCell"/>
</dbReference>
<dbReference type="GeneID" id="7195954"/>
<proteinExistence type="inferred from homology"/>
<dbReference type="GO" id="GO:0016579">
    <property type="term" value="P:protein deubiquitination"/>
    <property type="evidence" value="ECO:0007669"/>
    <property type="project" value="InterPro"/>
</dbReference>
<dbReference type="InterPro" id="IPR028889">
    <property type="entry name" value="USP"/>
</dbReference>
<evidence type="ECO:0000256" key="8">
    <source>
        <dbReference type="ARBA" id="ARBA00022801"/>
    </source>
</evidence>
<dbReference type="Pfam" id="PF13740">
    <property type="entry name" value="ACT_6"/>
    <property type="match status" value="1"/>
</dbReference>
<dbReference type="GO" id="GO:0004843">
    <property type="term" value="F:cysteine-type deubiquitinase activity"/>
    <property type="evidence" value="ECO:0007669"/>
    <property type="project" value="UniProtKB-EC"/>
</dbReference>
<reference evidence="16" key="2">
    <citation type="submission" date="2008-08" db="EMBL/GenBank/DDBJ databases">
        <authorList>
            <consortium name="Diatom Consortium"/>
            <person name="Grigoriev I."/>
            <person name="Grimwood J."/>
            <person name="Kuo A."/>
            <person name="Otillar R.P."/>
            <person name="Salamov A."/>
            <person name="Detter J.C."/>
            <person name="Lindquist E."/>
            <person name="Shapiro H."/>
            <person name="Lucas S."/>
            <person name="Glavina del Rio T."/>
            <person name="Pitluck S."/>
            <person name="Rokhsar D."/>
            <person name="Bowler C."/>
        </authorList>
    </citation>
    <scope>GENOME REANNOTATION</scope>
    <source>
        <strain evidence="16">CCAP 1055/1</strain>
    </source>
</reference>
<dbReference type="GO" id="GO:0005634">
    <property type="term" value="C:nucleus"/>
    <property type="evidence" value="ECO:0007669"/>
    <property type="project" value="TreeGrafter"/>
</dbReference>
<feature type="domain" description="ACT" evidence="14">
    <location>
        <begin position="336"/>
        <end position="420"/>
    </location>
</feature>
<evidence type="ECO:0000256" key="9">
    <source>
        <dbReference type="ARBA" id="ARBA00022807"/>
    </source>
</evidence>
<keyword evidence="10" id="KW-1133">Transmembrane helix</keyword>
<evidence type="ECO:0000256" key="3">
    <source>
        <dbReference type="ARBA" id="ARBA00006824"/>
    </source>
</evidence>
<feature type="compositionally biased region" description="Low complexity" evidence="12">
    <location>
        <begin position="643"/>
        <end position="653"/>
    </location>
</feature>
<dbReference type="InterPro" id="IPR018200">
    <property type="entry name" value="USP_CS"/>
</dbReference>
<evidence type="ECO:0000259" key="14">
    <source>
        <dbReference type="PROSITE" id="PS51671"/>
    </source>
</evidence>
<dbReference type="InterPro" id="IPR050164">
    <property type="entry name" value="Peptidase_C19"/>
</dbReference>
<reference evidence="15 16" key="1">
    <citation type="journal article" date="2008" name="Nature">
        <title>The Phaeodactylum genome reveals the evolutionary history of diatom genomes.</title>
        <authorList>
            <person name="Bowler C."/>
            <person name="Allen A.E."/>
            <person name="Badger J.H."/>
            <person name="Grimwood J."/>
            <person name="Jabbari K."/>
            <person name="Kuo A."/>
            <person name="Maheswari U."/>
            <person name="Martens C."/>
            <person name="Maumus F."/>
            <person name="Otillar R.P."/>
            <person name="Rayko E."/>
            <person name="Salamov A."/>
            <person name="Vandepoele K."/>
            <person name="Beszteri B."/>
            <person name="Gruber A."/>
            <person name="Heijde M."/>
            <person name="Katinka M."/>
            <person name="Mock T."/>
            <person name="Valentin K."/>
            <person name="Verret F."/>
            <person name="Berges J.A."/>
            <person name="Brownlee C."/>
            <person name="Cadoret J.P."/>
            <person name="Chiovitti A."/>
            <person name="Choi C.J."/>
            <person name="Coesel S."/>
            <person name="De Martino A."/>
            <person name="Detter J.C."/>
            <person name="Durkin C."/>
            <person name="Falciatore A."/>
            <person name="Fournet J."/>
            <person name="Haruta M."/>
            <person name="Huysman M.J."/>
            <person name="Jenkins B.D."/>
            <person name="Jiroutova K."/>
            <person name="Jorgensen R.E."/>
            <person name="Joubert Y."/>
            <person name="Kaplan A."/>
            <person name="Kroger N."/>
            <person name="Kroth P.G."/>
            <person name="La Roche J."/>
            <person name="Lindquist E."/>
            <person name="Lommer M."/>
            <person name="Martin-Jezequel V."/>
            <person name="Lopez P.J."/>
            <person name="Lucas S."/>
            <person name="Mangogna M."/>
            <person name="McGinnis K."/>
            <person name="Medlin L.K."/>
            <person name="Montsant A."/>
            <person name="Oudot-Le Secq M.P."/>
            <person name="Napoli C."/>
            <person name="Obornik M."/>
            <person name="Parker M.S."/>
            <person name="Petit J.L."/>
            <person name="Porcel B.M."/>
            <person name="Poulsen N."/>
            <person name="Robison M."/>
            <person name="Rychlewski L."/>
            <person name="Rynearson T.A."/>
            <person name="Schmutz J."/>
            <person name="Shapiro H."/>
            <person name="Siaut M."/>
            <person name="Stanley M."/>
            <person name="Sussman M.R."/>
            <person name="Taylor A.R."/>
            <person name="Vardi A."/>
            <person name="von Dassow P."/>
            <person name="Vyverman W."/>
            <person name="Willis A."/>
            <person name="Wyrwicz L.S."/>
            <person name="Rokhsar D.S."/>
            <person name="Weissenbach J."/>
            <person name="Armbrust E.V."/>
            <person name="Green B.R."/>
            <person name="Van de Peer Y."/>
            <person name="Grigoriev I.V."/>
        </authorList>
    </citation>
    <scope>NUCLEOTIDE SEQUENCE [LARGE SCALE GENOMIC DNA]</scope>
    <source>
        <strain evidence="15 16">CCAP 1055/1</strain>
    </source>
</reference>
<dbReference type="Pfam" id="PF04117">
    <property type="entry name" value="Mpv17_PMP22"/>
    <property type="match status" value="1"/>
</dbReference>
<evidence type="ECO:0000259" key="13">
    <source>
        <dbReference type="PROSITE" id="PS50235"/>
    </source>
</evidence>
<comment type="similarity">
    <text evidence="3">Belongs to the peroxisomal membrane protein PXMP2/4 family.</text>
</comment>
<evidence type="ECO:0000256" key="1">
    <source>
        <dbReference type="ARBA" id="ARBA00000707"/>
    </source>
</evidence>
<protein>
    <recommendedName>
        <fullName evidence="4">ubiquitinyl hydrolase 1</fullName>
        <ecNumber evidence="4">3.4.19.12</ecNumber>
    </recommendedName>
</protein>
<dbReference type="CDD" id="cd02257">
    <property type="entry name" value="Peptidase_C19"/>
    <property type="match status" value="1"/>
</dbReference>
<feature type="domain" description="USP" evidence="13">
    <location>
        <begin position="955"/>
        <end position="1317"/>
    </location>
</feature>
<dbReference type="Proteomes" id="UP000000759">
    <property type="component" value="Chromosome 1"/>
</dbReference>
<evidence type="ECO:0000256" key="4">
    <source>
        <dbReference type="ARBA" id="ARBA00012759"/>
    </source>
</evidence>
<keyword evidence="16" id="KW-1185">Reference proteome</keyword>
<evidence type="ECO:0000256" key="10">
    <source>
        <dbReference type="ARBA" id="ARBA00022989"/>
    </source>
</evidence>
<keyword evidence="11" id="KW-0472">Membrane</keyword>
<accession>B7FNS9</accession>
<keyword evidence="9" id="KW-0788">Thiol protease</keyword>
<keyword evidence="8" id="KW-0378">Hydrolase</keyword>
<dbReference type="PANTHER" id="PTHR24006">
    <property type="entry name" value="UBIQUITIN CARBOXYL-TERMINAL HYDROLASE"/>
    <property type="match status" value="1"/>
</dbReference>
<dbReference type="GO" id="GO:0005829">
    <property type="term" value="C:cytosol"/>
    <property type="evidence" value="ECO:0007669"/>
    <property type="project" value="TreeGrafter"/>
</dbReference>
<dbReference type="SUPFAM" id="SSF54001">
    <property type="entry name" value="Cysteine proteinases"/>
    <property type="match status" value="1"/>
</dbReference>
<sequence length="1319" mass="146671">MSSIAGAAASKTLWGKIKSVPIQHPFAFGFFLSGFKTSFSDLLVQKVVEQRETIDWKRNAAFASFGFFYLGGVQYAIYVPLFSRMFPGAAGFAAKSIRDKLKDAKGMFQCGAQVVLDQCVHHPLMYFPVFYCTRELVVHDKPDLKRCLNEYRGNMKEDLVALWKVWVPSTIINFAFMPMWARIPFVAATSLLWTSILSAMRGGDVSHGEEMAGGAVTGATLTMVEAGFELLFTSNVELDRDSNHLVITASGPDRVGWIATLSRAIADQGGNITHSKQVRLGSSFICVLHTAVDPELQHALMKRLEKIPELEGLSLQCNMLTRRATGSFDPPVMGVRLHCAGEDKPGMLASITESLANHGLSLENVTTSVRHNKKSGCDFVVDADCTLTRHLDQDQIKAMVDDLNHLKQELDLSTVDIRVQRLAAERRVPYGPRWDRLEYDWFPMVETFPTAPKAKIARGFKFHGGNAPTRPWFPARRTARAGIRVPRPRNVRTVWYELYTGSIRPDPWRTNTFGVAMPGICGMGRDVTVSFASIRVQVHRGALRETKPLLTDTDAVATLTGQTLLIGARGSWYMKAKDLTALDVSDRVITVSCASKTVELRDARNERDFRMFRQKLQHWYETQRSETAFGDFLHTSAKAALGSPRSRVSTSRSTQRRRIRGTYGSQATRSVSTAVAPTNRSWLPEVFSEDEGEDTHLLTDNAVETPREKAVEKADDDALLPAVSNGNSVGKKRPRLQKLKKALDDTQTALEDDSDDDALFDDVHPWTTPATQHIVSPGGALTERKSPGRKQKRLSSFFPRKPTQKSFDPATAVTTPPRPVPRTPTRLSSPAATRLVKSARKSLTHDAAWLERSPAAKSPHQSSAERLFGKHNFFHSSHRNIKSEPEPEDPIQEFGDPTSATPTFQLKLKPPLFSPCDTSTPTKNLFPEVDCSPSLQPEETSKLTPPPLIPRYPCRGLRNLGNTCYLNSSVQMLCTVPDFTSRLDQINDNAPLATSLVQVAHELRDTNAPLSVRPRAIKDAMDEKTHKYQGFEQRDAHEFLSDLIDHVHEELTEKSKAEPSKESEQTPPTDDFRLVVRVCLKCTSCGYSRNKDEIYRHLSIDVVGDATSEEVSDVSQASVEQGLARFFQPETREILCEKCKRGTHAFQTLRIVQKPKALLLHLKRFLVVEKPRPLSPNHAEATTDENSPPNSQSSSPTKTAPPPPEYVFRKNKAPVLIPATLSLDSYQTKETVQDGNQVASTFSLQSVVHHVGNRSSSGHYTADALRLVNKNGSETESAKTMQWISFDDGCSGRTSLEDVILDPVKQATAYILLYSSTPI</sequence>
<dbReference type="PROSITE" id="PS51671">
    <property type="entry name" value="ACT"/>
    <property type="match status" value="2"/>
</dbReference>
<keyword evidence="6" id="KW-0812">Transmembrane</keyword>
<feature type="compositionally biased region" description="Low complexity" evidence="12">
    <location>
        <begin position="1186"/>
        <end position="1198"/>
    </location>
</feature>
<comment type="subcellular location">
    <subcellularLocation>
        <location evidence="2">Membrane</location>
        <topology evidence="2">Multi-pass membrane protein</topology>
    </subcellularLocation>
</comment>
<dbReference type="InterPro" id="IPR007248">
    <property type="entry name" value="Mpv17_PMP22"/>
</dbReference>
<dbReference type="PANTHER" id="PTHR24006:SF687">
    <property type="entry name" value="UBIQUITIN CARBOXYL-TERMINAL HYDROLASE 10"/>
    <property type="match status" value="1"/>
</dbReference>
<dbReference type="SUPFAM" id="SSF55021">
    <property type="entry name" value="ACT-like"/>
    <property type="match status" value="2"/>
</dbReference>
<dbReference type="PaxDb" id="2850-Phatr42571"/>
<dbReference type="Gene3D" id="3.90.70.10">
    <property type="entry name" value="Cysteine proteinases"/>
    <property type="match status" value="1"/>
</dbReference>
<dbReference type="OrthoDB" id="5345392at2759"/>
<dbReference type="STRING" id="556484.B7FNS9"/>
<dbReference type="eggNOG" id="KOG1868">
    <property type="taxonomic scope" value="Eukaryota"/>
</dbReference>
<evidence type="ECO:0000256" key="12">
    <source>
        <dbReference type="SAM" id="MobiDB-lite"/>
    </source>
</evidence>
<evidence type="ECO:0000313" key="15">
    <source>
        <dbReference type="EMBL" id="EEC51051.1"/>
    </source>
</evidence>
<dbReference type="InterPro" id="IPR002912">
    <property type="entry name" value="ACT_dom"/>
</dbReference>
<dbReference type="PROSITE" id="PS00973">
    <property type="entry name" value="USP_2"/>
    <property type="match status" value="1"/>
</dbReference>
<feature type="region of interest" description="Disordered" evidence="12">
    <location>
        <begin position="1173"/>
        <end position="1205"/>
    </location>
</feature>
<dbReference type="InterPro" id="IPR001394">
    <property type="entry name" value="Peptidase_C19_UCH"/>
</dbReference>
<dbReference type="EMBL" id="CM000605">
    <property type="protein sequence ID" value="EEC51051.1"/>
    <property type="molecule type" value="Genomic_DNA"/>
</dbReference>
<dbReference type="InParanoid" id="B7FNS9"/>
<dbReference type="PROSITE" id="PS00972">
    <property type="entry name" value="USP_1"/>
    <property type="match status" value="1"/>
</dbReference>
<dbReference type="HOGENOM" id="CLU_352849_0_0_1"/>
<dbReference type="RefSeq" id="XP_002176588.1">
    <property type="nucleotide sequence ID" value="XM_002176552.1"/>
</dbReference>
<dbReference type="InterPro" id="IPR045865">
    <property type="entry name" value="ACT-like_dom_sf"/>
</dbReference>
<comment type="catalytic activity">
    <reaction evidence="1">
        <text>Thiol-dependent hydrolysis of ester, thioester, amide, peptide and isopeptide bonds formed by the C-terminal Gly of ubiquitin (a 76-residue protein attached to proteins as an intracellular targeting signal).</text>
        <dbReference type="EC" id="3.4.19.12"/>
    </reaction>
</comment>
<gene>
    <name evidence="15" type="ORF">PHATRDRAFT_42571</name>
</gene>
<feature type="domain" description="ACT" evidence="14">
    <location>
        <begin position="246"/>
        <end position="318"/>
    </location>
</feature>